<sequence length="215" mass="24680">MSAKPQQNLFIKLVTIVLIFLYLQLLLWSTLLHPAIDIYVHWVPKSFFSSAKQSTCIIRMHHHTPMALFESTFFSTLALFSYFRGSAGIGGVGCGIYGTTLATFEQSMMGVQQKYYWMCLVPWIITFIQNWFENVGEFLILFSSTTVYEALNVFSSMAILMVFLSVQALLASEVIYIALQGWHAMKNINDENRVWEQKKRFLDGDNLNTLFGLVR</sequence>
<name>A0A0L0CQ17_LUCCU</name>
<dbReference type="Proteomes" id="UP000037069">
    <property type="component" value="Unassembled WGS sequence"/>
</dbReference>
<keyword evidence="1" id="KW-0472">Membrane</keyword>
<feature type="transmembrane region" description="Helical" evidence="1">
    <location>
        <begin position="82"/>
        <end position="103"/>
    </location>
</feature>
<reference evidence="2 3" key="1">
    <citation type="journal article" date="2015" name="Nat. Commun.">
        <title>Lucilia cuprina genome unlocks parasitic fly biology to underpin future interventions.</title>
        <authorList>
            <person name="Anstead C.A."/>
            <person name="Korhonen P.K."/>
            <person name="Young N.D."/>
            <person name="Hall R.S."/>
            <person name="Jex A.R."/>
            <person name="Murali S.C."/>
            <person name="Hughes D.S."/>
            <person name="Lee S.F."/>
            <person name="Perry T."/>
            <person name="Stroehlein A.J."/>
            <person name="Ansell B.R."/>
            <person name="Breugelmans B."/>
            <person name="Hofmann A."/>
            <person name="Qu J."/>
            <person name="Dugan S."/>
            <person name="Lee S.L."/>
            <person name="Chao H."/>
            <person name="Dinh H."/>
            <person name="Han Y."/>
            <person name="Doddapaneni H.V."/>
            <person name="Worley K.C."/>
            <person name="Muzny D.M."/>
            <person name="Ioannidis P."/>
            <person name="Waterhouse R.M."/>
            <person name="Zdobnov E.M."/>
            <person name="James P.J."/>
            <person name="Bagnall N.H."/>
            <person name="Kotze A.C."/>
            <person name="Gibbs R.A."/>
            <person name="Richards S."/>
            <person name="Batterham P."/>
            <person name="Gasser R.B."/>
        </authorList>
    </citation>
    <scope>NUCLEOTIDE SEQUENCE [LARGE SCALE GENOMIC DNA]</scope>
    <source>
        <strain evidence="2 3">LS</strain>
        <tissue evidence="2">Full body</tissue>
    </source>
</reference>
<organism evidence="2 3">
    <name type="scientific">Lucilia cuprina</name>
    <name type="common">Green bottle fly</name>
    <name type="synonym">Australian sheep blowfly</name>
    <dbReference type="NCBI Taxonomy" id="7375"/>
    <lineage>
        <taxon>Eukaryota</taxon>
        <taxon>Metazoa</taxon>
        <taxon>Ecdysozoa</taxon>
        <taxon>Arthropoda</taxon>
        <taxon>Hexapoda</taxon>
        <taxon>Insecta</taxon>
        <taxon>Pterygota</taxon>
        <taxon>Neoptera</taxon>
        <taxon>Endopterygota</taxon>
        <taxon>Diptera</taxon>
        <taxon>Brachycera</taxon>
        <taxon>Muscomorpha</taxon>
        <taxon>Oestroidea</taxon>
        <taxon>Calliphoridae</taxon>
        <taxon>Luciliinae</taxon>
        <taxon>Lucilia</taxon>
    </lineage>
</organism>
<keyword evidence="1" id="KW-0812">Transmembrane</keyword>
<evidence type="ECO:0000313" key="3">
    <source>
        <dbReference type="Proteomes" id="UP000037069"/>
    </source>
</evidence>
<proteinExistence type="predicted"/>
<gene>
    <name evidence="2" type="ORF">FF38_05938</name>
</gene>
<feature type="transmembrane region" description="Helical" evidence="1">
    <location>
        <begin position="152"/>
        <end position="179"/>
    </location>
</feature>
<feature type="transmembrane region" description="Helical" evidence="1">
    <location>
        <begin position="115"/>
        <end position="132"/>
    </location>
</feature>
<protein>
    <submittedName>
        <fullName evidence="2">Uncharacterized protein</fullName>
    </submittedName>
</protein>
<evidence type="ECO:0000256" key="1">
    <source>
        <dbReference type="SAM" id="Phobius"/>
    </source>
</evidence>
<feature type="transmembrane region" description="Helical" evidence="1">
    <location>
        <begin position="9"/>
        <end position="28"/>
    </location>
</feature>
<keyword evidence="3" id="KW-1185">Reference proteome</keyword>
<keyword evidence="1" id="KW-1133">Transmembrane helix</keyword>
<dbReference type="EMBL" id="JRES01000080">
    <property type="protein sequence ID" value="KNC34356.1"/>
    <property type="molecule type" value="Genomic_DNA"/>
</dbReference>
<dbReference type="AlphaFoldDB" id="A0A0L0CQ17"/>
<comment type="caution">
    <text evidence="2">The sequence shown here is derived from an EMBL/GenBank/DDBJ whole genome shotgun (WGS) entry which is preliminary data.</text>
</comment>
<evidence type="ECO:0000313" key="2">
    <source>
        <dbReference type="EMBL" id="KNC34356.1"/>
    </source>
</evidence>
<accession>A0A0L0CQ17</accession>